<accession>X1QXL5</accession>
<name>X1QXL5_9ZZZZ</name>
<dbReference type="AlphaFoldDB" id="X1QXL5"/>
<reference evidence="1" key="1">
    <citation type="journal article" date="2014" name="Front. Microbiol.">
        <title>High frequency of phylogenetically diverse reductive dehalogenase-homologous genes in deep subseafloor sedimentary metagenomes.</title>
        <authorList>
            <person name="Kawai M."/>
            <person name="Futagami T."/>
            <person name="Toyoda A."/>
            <person name="Takaki Y."/>
            <person name="Nishi S."/>
            <person name="Hori S."/>
            <person name="Arai W."/>
            <person name="Tsubouchi T."/>
            <person name="Morono Y."/>
            <person name="Uchiyama I."/>
            <person name="Ito T."/>
            <person name="Fujiyama A."/>
            <person name="Inagaki F."/>
            <person name="Takami H."/>
        </authorList>
    </citation>
    <scope>NUCLEOTIDE SEQUENCE</scope>
    <source>
        <strain evidence="1">Expedition CK06-06</strain>
    </source>
</reference>
<proteinExistence type="predicted"/>
<sequence length="214" mass="24284">MWFNIISNETLSGDGNVVIKVIKKAIAYGASDTLVLTSTKSFLINDDFSEFYSKNLFNLFSNNSYGKYEIVIDIYDSDNTDVFNLNNLTVRIGGYRKAIYGDTEAWITKPELADTDGDGWSDKFEIYDRLEPTNPVAWDTDGDGVKDSEDWDPLYNIVLEVRFLEGSLSSISYDRAKKLKSWSSQPRLQMVVLFDYLGEDGAYVSKPIWCSEST</sequence>
<gene>
    <name evidence="1" type="ORF">S12H4_07368</name>
</gene>
<dbReference type="EMBL" id="BARW01002708">
    <property type="protein sequence ID" value="GAI59541.1"/>
    <property type="molecule type" value="Genomic_DNA"/>
</dbReference>
<organism evidence="1">
    <name type="scientific">marine sediment metagenome</name>
    <dbReference type="NCBI Taxonomy" id="412755"/>
    <lineage>
        <taxon>unclassified sequences</taxon>
        <taxon>metagenomes</taxon>
        <taxon>ecological metagenomes</taxon>
    </lineage>
</organism>
<evidence type="ECO:0000313" key="1">
    <source>
        <dbReference type="EMBL" id="GAI59541.1"/>
    </source>
</evidence>
<protein>
    <submittedName>
        <fullName evidence="1">Uncharacterized protein</fullName>
    </submittedName>
</protein>
<comment type="caution">
    <text evidence="1">The sequence shown here is derived from an EMBL/GenBank/DDBJ whole genome shotgun (WGS) entry which is preliminary data.</text>
</comment>
<feature type="non-terminal residue" evidence="1">
    <location>
        <position position="214"/>
    </location>
</feature>